<comment type="cofactor">
    <cofactor evidence="1">
        <name>Mo-bis(molybdopterin guanine dinucleotide)</name>
        <dbReference type="ChEBI" id="CHEBI:60539"/>
    </cofactor>
</comment>
<dbReference type="RefSeq" id="WP_123692330.1">
    <property type="nucleotide sequence ID" value="NZ_RJKX01000015.1"/>
</dbReference>
<comment type="similarity">
    <text evidence="2">Belongs to the prokaryotic molybdopterin-containing oxidoreductase family.</text>
</comment>
<evidence type="ECO:0000256" key="2">
    <source>
        <dbReference type="ARBA" id="ARBA00010312"/>
    </source>
</evidence>
<dbReference type="EMBL" id="RJKX01000015">
    <property type="protein sequence ID" value="ROP84416.1"/>
    <property type="molecule type" value="Genomic_DNA"/>
</dbReference>
<feature type="domain" description="Molybdopterin oxidoreductase" evidence="7">
    <location>
        <begin position="54"/>
        <end position="510"/>
    </location>
</feature>
<dbReference type="Pfam" id="PF00384">
    <property type="entry name" value="Molybdopterin"/>
    <property type="match status" value="1"/>
</dbReference>
<keyword evidence="4" id="KW-0479">Metal-binding</keyword>
<dbReference type="CDD" id="cd02793">
    <property type="entry name" value="MopB_CT_DMSOR-BSOR-TMAOR"/>
    <property type="match status" value="1"/>
</dbReference>
<protein>
    <submittedName>
        <fullName evidence="10">Biotin/methionine sulfoxide reductase</fullName>
    </submittedName>
</protein>
<dbReference type="Gene3D" id="3.90.55.10">
    <property type="entry name" value="Dimethylsulfoxide Reductase, domain 3"/>
    <property type="match status" value="1"/>
</dbReference>
<dbReference type="OrthoDB" id="9759518at2"/>
<dbReference type="PANTHER" id="PTHR43742">
    <property type="entry name" value="TRIMETHYLAMINE-N-OXIDE REDUCTASE"/>
    <property type="match status" value="1"/>
</dbReference>
<dbReference type="InterPro" id="IPR006656">
    <property type="entry name" value="Mopterin_OxRdtase"/>
</dbReference>
<dbReference type="GO" id="GO:0016491">
    <property type="term" value="F:oxidoreductase activity"/>
    <property type="evidence" value="ECO:0007669"/>
    <property type="project" value="UniProtKB-KW"/>
</dbReference>
<dbReference type="GO" id="GO:0009061">
    <property type="term" value="P:anaerobic respiration"/>
    <property type="evidence" value="ECO:0007669"/>
    <property type="project" value="TreeGrafter"/>
</dbReference>
<feature type="domain" description="Molybdopterin oxidoreductase N-terminal" evidence="9">
    <location>
        <begin position="10"/>
        <end position="46"/>
    </location>
</feature>
<dbReference type="Gene3D" id="3.40.228.10">
    <property type="entry name" value="Dimethylsulfoxide Reductase, domain 2"/>
    <property type="match status" value="1"/>
</dbReference>
<dbReference type="Proteomes" id="UP000278222">
    <property type="component" value="Unassembled WGS sequence"/>
</dbReference>
<dbReference type="InterPro" id="IPR006657">
    <property type="entry name" value="MoPterin_dinucl-bd_dom"/>
</dbReference>
<dbReference type="InterPro" id="IPR041460">
    <property type="entry name" value="Molybdopterin_N"/>
</dbReference>
<keyword evidence="3" id="KW-0500">Molybdenum</keyword>
<proteinExistence type="inferred from homology"/>
<name>A0A3N1L1S8_9PROT</name>
<evidence type="ECO:0000313" key="11">
    <source>
        <dbReference type="Proteomes" id="UP000278222"/>
    </source>
</evidence>
<reference evidence="10 11" key="1">
    <citation type="submission" date="2018-11" db="EMBL/GenBank/DDBJ databases">
        <title>Genomic Encyclopedia of Type Strains, Phase IV (KMG-IV): sequencing the most valuable type-strain genomes for metagenomic binning, comparative biology and taxonomic classification.</title>
        <authorList>
            <person name="Goeker M."/>
        </authorList>
    </citation>
    <scope>NUCLEOTIDE SEQUENCE [LARGE SCALE GENOMIC DNA]</scope>
    <source>
        <strain evidence="10 11">DSM 5900</strain>
    </source>
</reference>
<dbReference type="GO" id="GO:0043546">
    <property type="term" value="F:molybdopterin cofactor binding"/>
    <property type="evidence" value="ECO:0007669"/>
    <property type="project" value="InterPro"/>
</dbReference>
<dbReference type="SUPFAM" id="SSF50692">
    <property type="entry name" value="ADC-like"/>
    <property type="match status" value="1"/>
</dbReference>
<dbReference type="SUPFAM" id="SSF53706">
    <property type="entry name" value="Formate dehydrogenase/DMSO reductase, domains 1-3"/>
    <property type="match status" value="1"/>
</dbReference>
<evidence type="ECO:0000259" key="9">
    <source>
        <dbReference type="Pfam" id="PF18364"/>
    </source>
</evidence>
<keyword evidence="6" id="KW-0560">Oxidoreductase</keyword>
<sequence length="772" mass="84156">MPQDAAFATTATHWGTYRSEVRDGRLVGLHPFELDGDPSPIARSVPPTLDGPLRIRGPMVRRSWLARRERAGGEGRGGEPFVEVGWDTALDLVAGELARVRETFGSRAIYAGSYGWASAGRFHHAQSQMRRFLNLGGGYTRSVNAYSYAAAQVIVPRVIGDPRGLLDDHTQWPAIAEGRGLVVMFGGMPMKNAQVHSGGVSRHTVREGLEQCKAAGVEFVLVGPLRSDAADFLGAEWLTPLPNTDAAIMLGLAHTLVAEGLHDRAFLDRYAEGFDRFLPYLMGTADGQPKDAEWAAAICGLPADTIRGLARRMAAKRTMISVGWSVQRGDHGEQPYWLAITLAAMLGQIGLAGGGFGFGYADMNGQGNPVRAFPWPSLPQGINPVKDFIPVARIADMLLNPGAAFDFDGGRFAYPDIRMVYWVGGNPFHHHQDLNRLVRAWQRPETVVVHEQFWNPLARHADIVLPATTPFERNDLSCAGNDGHLVAMHRAIAPVGGARNDHDAFADLADRLGLRDAFTEGRTEMDWVRHLYAVARQRGARLDIDFPEFDAFWEKGWFALPAVERPHILMADFRADPVAARLPTPSGRIEIHSAAIESFGYDDCPGHPVWLEPAEWLGGAGAARHPLHLISNQPDRKLHSQYDHGPYCREAKVAGREALWINPADAASRGIATGDLVRVFNDRGACLAGAVVTDAVMPRVLQLPTGSWFDPAEPGVPGSLDRHGNPNVLTLDKPTSKLAQAPVAMTCLVEVERWEGPAPAVGIFDPPVIEQV</sequence>
<dbReference type="InterPro" id="IPR006655">
    <property type="entry name" value="Mopterin_OxRdtase_prok_CS"/>
</dbReference>
<feature type="domain" description="Molybdopterin dinucleotide-binding" evidence="8">
    <location>
        <begin position="627"/>
        <end position="747"/>
    </location>
</feature>
<dbReference type="PROSITE" id="PS00932">
    <property type="entry name" value="MOLYBDOPTERIN_PROK_3"/>
    <property type="match status" value="1"/>
</dbReference>
<dbReference type="FunFam" id="2.40.40.20:FF:000009">
    <property type="entry name" value="Biotin sulfoxide reductase 2"/>
    <property type="match status" value="1"/>
</dbReference>
<evidence type="ECO:0000256" key="1">
    <source>
        <dbReference type="ARBA" id="ARBA00001942"/>
    </source>
</evidence>
<dbReference type="InterPro" id="IPR009010">
    <property type="entry name" value="Asp_de-COase-like_dom_sf"/>
</dbReference>
<evidence type="ECO:0000259" key="8">
    <source>
        <dbReference type="Pfam" id="PF01568"/>
    </source>
</evidence>
<keyword evidence="11" id="KW-1185">Reference proteome</keyword>
<dbReference type="Pfam" id="PF18364">
    <property type="entry name" value="Molybdopterin_N"/>
    <property type="match status" value="1"/>
</dbReference>
<dbReference type="InterPro" id="IPR041954">
    <property type="entry name" value="CT_DMSOR/BSOR/TMAOR"/>
</dbReference>
<organism evidence="10 11">
    <name type="scientific">Stella humosa</name>
    <dbReference type="NCBI Taxonomy" id="94"/>
    <lineage>
        <taxon>Bacteria</taxon>
        <taxon>Pseudomonadati</taxon>
        <taxon>Pseudomonadota</taxon>
        <taxon>Alphaproteobacteria</taxon>
        <taxon>Rhodospirillales</taxon>
        <taxon>Stellaceae</taxon>
        <taxon>Stella</taxon>
    </lineage>
</organism>
<evidence type="ECO:0000256" key="4">
    <source>
        <dbReference type="ARBA" id="ARBA00022723"/>
    </source>
</evidence>
<gene>
    <name evidence="10" type="ORF">EDC65_3768</name>
</gene>
<keyword evidence="5" id="KW-0574">Periplasm</keyword>
<accession>A0A3N1L1S8</accession>
<dbReference type="Pfam" id="PF01568">
    <property type="entry name" value="Molydop_binding"/>
    <property type="match status" value="1"/>
</dbReference>
<evidence type="ECO:0000259" key="7">
    <source>
        <dbReference type="Pfam" id="PF00384"/>
    </source>
</evidence>
<dbReference type="GO" id="GO:0030288">
    <property type="term" value="C:outer membrane-bounded periplasmic space"/>
    <property type="evidence" value="ECO:0007669"/>
    <property type="project" value="TreeGrafter"/>
</dbReference>
<evidence type="ECO:0000256" key="5">
    <source>
        <dbReference type="ARBA" id="ARBA00022764"/>
    </source>
</evidence>
<dbReference type="Gene3D" id="2.40.40.20">
    <property type="match status" value="1"/>
</dbReference>
<dbReference type="GO" id="GO:0030151">
    <property type="term" value="F:molybdenum ion binding"/>
    <property type="evidence" value="ECO:0007669"/>
    <property type="project" value="TreeGrafter"/>
</dbReference>
<evidence type="ECO:0000313" key="10">
    <source>
        <dbReference type="EMBL" id="ROP84416.1"/>
    </source>
</evidence>
<comment type="caution">
    <text evidence="10">The sequence shown here is derived from an EMBL/GenBank/DDBJ whole genome shotgun (WGS) entry which is preliminary data.</text>
</comment>
<dbReference type="Gene3D" id="3.40.50.740">
    <property type="match status" value="1"/>
</dbReference>
<evidence type="ECO:0000256" key="6">
    <source>
        <dbReference type="ARBA" id="ARBA00023002"/>
    </source>
</evidence>
<dbReference type="GO" id="GO:0009055">
    <property type="term" value="F:electron transfer activity"/>
    <property type="evidence" value="ECO:0007669"/>
    <property type="project" value="TreeGrafter"/>
</dbReference>
<dbReference type="AlphaFoldDB" id="A0A3N1L1S8"/>
<dbReference type="PANTHER" id="PTHR43742:SF10">
    <property type="entry name" value="TRIMETHYLAMINE-N-OXIDE REDUCTASE 2"/>
    <property type="match status" value="1"/>
</dbReference>
<evidence type="ECO:0000256" key="3">
    <source>
        <dbReference type="ARBA" id="ARBA00022505"/>
    </source>
</evidence>
<dbReference type="CDD" id="cd02769">
    <property type="entry name" value="MopB_DMSOR-BSOR-TMAOR"/>
    <property type="match status" value="1"/>
</dbReference>
<dbReference type="InterPro" id="IPR050612">
    <property type="entry name" value="Prok_Mopterin_Oxidored"/>
</dbReference>